<organism evidence="2 3">
    <name type="scientific">Candidatus Methylumidiphilus alinenensis</name>
    <dbReference type="NCBI Taxonomy" id="2202197"/>
    <lineage>
        <taxon>Bacteria</taxon>
        <taxon>Pseudomonadati</taxon>
        <taxon>Pseudomonadota</taxon>
        <taxon>Gammaproteobacteria</taxon>
        <taxon>Methylococcales</taxon>
        <taxon>Candidatus Methylumidiphilus</taxon>
    </lineage>
</organism>
<dbReference type="Pfam" id="PF04940">
    <property type="entry name" value="BLUF"/>
    <property type="match status" value="1"/>
</dbReference>
<proteinExistence type="predicted"/>
<dbReference type="Gene3D" id="3.30.70.100">
    <property type="match status" value="1"/>
</dbReference>
<reference evidence="2 3" key="1">
    <citation type="journal article" date="2018" name="Aquat. Microb. Ecol.">
        <title>Gammaproteobacterial methanotrophs dominate.</title>
        <authorList>
            <person name="Rissanen A.J."/>
            <person name="Saarenheimo J."/>
            <person name="Tiirola M."/>
            <person name="Peura S."/>
            <person name="Aalto S.L."/>
            <person name="Karvinen A."/>
            <person name="Nykanen H."/>
        </authorList>
    </citation>
    <scope>NUCLEOTIDE SEQUENCE [LARGE SCALE GENOMIC DNA]</scope>
    <source>
        <strain evidence="2">AMbin10</strain>
    </source>
</reference>
<dbReference type="SMART" id="SM01034">
    <property type="entry name" value="BLUF"/>
    <property type="match status" value="1"/>
</dbReference>
<gene>
    <name evidence="2" type="ORF">DM484_14815</name>
</gene>
<evidence type="ECO:0000259" key="1">
    <source>
        <dbReference type="PROSITE" id="PS50925"/>
    </source>
</evidence>
<dbReference type="GO" id="GO:0009882">
    <property type="term" value="F:blue light photoreceptor activity"/>
    <property type="evidence" value="ECO:0007669"/>
    <property type="project" value="InterPro"/>
</dbReference>
<dbReference type="InterPro" id="IPR036046">
    <property type="entry name" value="Acylphosphatase-like_dom_sf"/>
</dbReference>
<comment type="caution">
    <text evidence="2">The sequence shown here is derived from an EMBL/GenBank/DDBJ whole genome shotgun (WGS) entry which is preliminary data.</text>
</comment>
<dbReference type="PROSITE" id="PS50925">
    <property type="entry name" value="BLUF"/>
    <property type="match status" value="1"/>
</dbReference>
<dbReference type="AlphaFoldDB" id="A0A2W4SXU4"/>
<feature type="domain" description="BLUF" evidence="1">
    <location>
        <begin position="3"/>
        <end position="94"/>
    </location>
</feature>
<accession>A0A2W4SXU4</accession>
<evidence type="ECO:0000313" key="3">
    <source>
        <dbReference type="Proteomes" id="UP000249396"/>
    </source>
</evidence>
<evidence type="ECO:0000313" key="2">
    <source>
        <dbReference type="EMBL" id="PZN77454.1"/>
    </source>
</evidence>
<dbReference type="InterPro" id="IPR007024">
    <property type="entry name" value="BLUF_domain"/>
</dbReference>
<dbReference type="GO" id="GO:0071949">
    <property type="term" value="F:FAD binding"/>
    <property type="evidence" value="ECO:0007669"/>
    <property type="project" value="InterPro"/>
</dbReference>
<dbReference type="Proteomes" id="UP000249396">
    <property type="component" value="Unassembled WGS sequence"/>
</dbReference>
<protein>
    <submittedName>
        <fullName evidence="2">BLUF domain protein</fullName>
    </submittedName>
</protein>
<name>A0A2W4SXU4_9GAMM</name>
<dbReference type="EMBL" id="QJPH01000335">
    <property type="protein sequence ID" value="PZN77454.1"/>
    <property type="molecule type" value="Genomic_DNA"/>
</dbReference>
<dbReference type="SUPFAM" id="SSF54975">
    <property type="entry name" value="Acylphosphatase/BLUF domain-like"/>
    <property type="match status" value="1"/>
</dbReference>
<sequence>MALIQLIYVSSLSDIKLEHEIGKVLESSIRHNKENAITGMLLYANGNFLQVLEGEAEAVGETFTRICADPRHYDIIRLISEPIADRHFSQWSMGYQHLSENYLREFPNYAPFFKFHANDEAIRAKPGIALELLRQFSIDNR</sequence>